<proteinExistence type="predicted"/>
<evidence type="ECO:0000313" key="6">
    <source>
        <dbReference type="Proteomes" id="UP000595374"/>
    </source>
</evidence>
<dbReference type="AlphaFoldDB" id="A0A7T4DJH7"/>
<dbReference type="SMART" id="SM00420">
    <property type="entry name" value="HTH_DEOR"/>
    <property type="match status" value="1"/>
</dbReference>
<dbReference type="InterPro" id="IPR026881">
    <property type="entry name" value="WYL_dom"/>
</dbReference>
<dbReference type="GO" id="GO:0003677">
    <property type="term" value="F:DNA binding"/>
    <property type="evidence" value="ECO:0007669"/>
    <property type="project" value="UniProtKB-KW"/>
</dbReference>
<dbReference type="Pfam" id="PF13280">
    <property type="entry name" value="WYL"/>
    <property type="match status" value="1"/>
</dbReference>
<dbReference type="RefSeq" id="WP_198499474.1">
    <property type="nucleotide sequence ID" value="NZ_CP065989.1"/>
</dbReference>
<dbReference type="PANTHER" id="PTHR34580">
    <property type="match status" value="1"/>
</dbReference>
<evidence type="ECO:0000256" key="1">
    <source>
        <dbReference type="ARBA" id="ARBA00023015"/>
    </source>
</evidence>
<protein>
    <submittedName>
        <fullName evidence="5">WYL domain-containing protein</fullName>
    </submittedName>
</protein>
<sequence length="350" mass="37392">MRADRLLALLLLLQRRGKVTAAEVAAELEISVATARRDLEALSAAGVPVSVQPGRGGGWQLLGGARTDLTGLRSPEAHALFWMLGTAGLASPQTRIATRKLLRALPESQRAEAEILATTVHYDHSPWGRASGDEDSADMSGRLGELRSALLSRTHLLLRYRSRDGRGRTVTICPVGLVAKAGVWYLVAHEVTDEAPAHGSGWEATVRTFAVDRIDALTDADGTGGPDAPPRSGPAEDLHREIDLVDFWTAHVDEVEALRSAVTAQVRCPRWVLPILRQQFGRHITVISTDEDTAIAEVGANLTAALAEQLAGWGSTIEVLGPPAVRSELARIGTELVTRYGDSAPTAGRG</sequence>
<dbReference type="Pfam" id="PF25583">
    <property type="entry name" value="WCX"/>
    <property type="match status" value="1"/>
</dbReference>
<dbReference type="PROSITE" id="PS52050">
    <property type="entry name" value="WYL"/>
    <property type="match status" value="1"/>
</dbReference>
<dbReference type="InterPro" id="IPR013196">
    <property type="entry name" value="HTH_11"/>
</dbReference>
<gene>
    <name evidence="5" type="ORF">I6H47_17010</name>
</gene>
<dbReference type="InterPro" id="IPR051534">
    <property type="entry name" value="CBASS_pafABC_assoc_protein"/>
</dbReference>
<evidence type="ECO:0000256" key="3">
    <source>
        <dbReference type="ARBA" id="ARBA00023163"/>
    </source>
</evidence>
<evidence type="ECO:0000313" key="5">
    <source>
        <dbReference type="EMBL" id="QQB14406.1"/>
    </source>
</evidence>
<keyword evidence="2" id="KW-0238">DNA-binding</keyword>
<dbReference type="PROSITE" id="PS00894">
    <property type="entry name" value="HTH_DEOR_1"/>
    <property type="match status" value="1"/>
</dbReference>
<dbReference type="Proteomes" id="UP000595374">
    <property type="component" value="Chromosome"/>
</dbReference>
<dbReference type="SUPFAM" id="SSF46785">
    <property type="entry name" value="Winged helix' DNA-binding domain"/>
    <property type="match status" value="1"/>
</dbReference>
<evidence type="ECO:0000259" key="4">
    <source>
        <dbReference type="PROSITE" id="PS51000"/>
    </source>
</evidence>
<name>A0A7T4DJH7_9MICO</name>
<accession>A0A7T4DJH7</accession>
<keyword evidence="1" id="KW-0805">Transcription regulation</keyword>
<feature type="domain" description="HTH deoR-type" evidence="4">
    <location>
        <begin position="2"/>
        <end position="67"/>
    </location>
</feature>
<dbReference type="InterPro" id="IPR001034">
    <property type="entry name" value="DeoR_HTH"/>
</dbReference>
<dbReference type="InterPro" id="IPR018356">
    <property type="entry name" value="Tscrpt_reg_HTH_DeoR_CS"/>
</dbReference>
<dbReference type="Gene3D" id="1.10.10.10">
    <property type="entry name" value="Winged helix-like DNA-binding domain superfamily/Winged helix DNA-binding domain"/>
    <property type="match status" value="1"/>
</dbReference>
<reference evidence="5 6" key="1">
    <citation type="submission" date="2020-12" db="EMBL/GenBank/DDBJ databases">
        <title>FDA dAtabase for Regulatory Grade micrObial Sequences (FDA-ARGOS): Supporting development and validation of Infectious Disease Dx tests.</title>
        <authorList>
            <person name="Sproer C."/>
            <person name="Gronow S."/>
            <person name="Severitt S."/>
            <person name="Schroder I."/>
            <person name="Tallon L."/>
            <person name="Sadzewicz L."/>
            <person name="Zhao X."/>
            <person name="Boylan J."/>
            <person name="Ott S."/>
            <person name="Bowen H."/>
            <person name="Vavikolanu K."/>
            <person name="Mehta A."/>
            <person name="Aluvathingal J."/>
            <person name="Nadendla S."/>
            <person name="Lowell S."/>
            <person name="Myers T."/>
            <person name="Yan Y."/>
            <person name="Sichtig H."/>
        </authorList>
    </citation>
    <scope>NUCLEOTIDE SEQUENCE [LARGE SCALE GENOMIC DNA]</scope>
    <source>
        <strain evidence="5 6">FDAARGOS_990</strain>
    </source>
</reference>
<dbReference type="EMBL" id="CP065989">
    <property type="protein sequence ID" value="QQB14406.1"/>
    <property type="molecule type" value="Genomic_DNA"/>
</dbReference>
<dbReference type="PROSITE" id="PS51000">
    <property type="entry name" value="HTH_DEOR_2"/>
    <property type="match status" value="1"/>
</dbReference>
<dbReference type="InterPro" id="IPR036388">
    <property type="entry name" value="WH-like_DNA-bd_sf"/>
</dbReference>
<dbReference type="InterPro" id="IPR057727">
    <property type="entry name" value="WCX_dom"/>
</dbReference>
<dbReference type="GO" id="GO:0003700">
    <property type="term" value="F:DNA-binding transcription factor activity"/>
    <property type="evidence" value="ECO:0007669"/>
    <property type="project" value="InterPro"/>
</dbReference>
<keyword evidence="3" id="KW-0804">Transcription</keyword>
<evidence type="ECO:0000256" key="2">
    <source>
        <dbReference type="ARBA" id="ARBA00023125"/>
    </source>
</evidence>
<dbReference type="PANTHER" id="PTHR34580:SF1">
    <property type="entry name" value="PROTEIN PAFC"/>
    <property type="match status" value="1"/>
</dbReference>
<dbReference type="Pfam" id="PF08279">
    <property type="entry name" value="HTH_11"/>
    <property type="match status" value="1"/>
</dbReference>
<dbReference type="InterPro" id="IPR036390">
    <property type="entry name" value="WH_DNA-bd_sf"/>
</dbReference>
<organism evidence="5 6">
    <name type="scientific">Brevibacterium casei</name>
    <dbReference type="NCBI Taxonomy" id="33889"/>
    <lineage>
        <taxon>Bacteria</taxon>
        <taxon>Bacillati</taxon>
        <taxon>Actinomycetota</taxon>
        <taxon>Actinomycetes</taxon>
        <taxon>Micrococcales</taxon>
        <taxon>Brevibacteriaceae</taxon>
        <taxon>Brevibacterium</taxon>
    </lineage>
</organism>